<dbReference type="PANTHER" id="PTHR34351:SF2">
    <property type="entry name" value="DUF58 DOMAIN-CONTAINING PROTEIN"/>
    <property type="match status" value="1"/>
</dbReference>
<organism evidence="2 3">
    <name type="scientific">Paenibacillus spiritus</name>
    <dbReference type="NCBI Taxonomy" id="2496557"/>
    <lineage>
        <taxon>Bacteria</taxon>
        <taxon>Bacillati</taxon>
        <taxon>Bacillota</taxon>
        <taxon>Bacilli</taxon>
        <taxon>Bacillales</taxon>
        <taxon>Paenibacillaceae</taxon>
        <taxon>Paenibacillus</taxon>
    </lineage>
</organism>
<dbReference type="InterPro" id="IPR002881">
    <property type="entry name" value="DUF58"/>
</dbReference>
<dbReference type="Proteomes" id="UP000367750">
    <property type="component" value="Unassembled WGS sequence"/>
</dbReference>
<evidence type="ECO:0000259" key="1">
    <source>
        <dbReference type="Pfam" id="PF01882"/>
    </source>
</evidence>
<dbReference type="RefSeq" id="WP_150458743.1">
    <property type="nucleotide sequence ID" value="NZ_VYKK01000017.1"/>
</dbReference>
<dbReference type="OrthoDB" id="9789943at2"/>
<dbReference type="AlphaFoldDB" id="A0A5J5G568"/>
<dbReference type="PANTHER" id="PTHR34351">
    <property type="entry name" value="SLR1927 PROTEIN-RELATED"/>
    <property type="match status" value="1"/>
</dbReference>
<dbReference type="EMBL" id="VYKK01000017">
    <property type="protein sequence ID" value="KAA9002398.1"/>
    <property type="molecule type" value="Genomic_DNA"/>
</dbReference>
<proteinExistence type="predicted"/>
<sequence>MALIWLLIACMIAMTLQGWLLGRRSLSKLGYTRRFSTEACHAGERIEMVETIANLKVLPVPWLRLEALLPASLTFARSRETAISKGSIYQNHASLFTLPPKTRITRTYQVECEGWGIYRIESVTMTGSDLFGVYTPARQIPLNQRLVVYPRLLEEEELPLSWRTWQGELAVRRWIVEDPFQWSGIREYAPGDPLNRIHWKASARSGGLQVRRNGHSADPRAMICLNIEESEAMWSVVTEPARLEAALSCAATVAARLIHQGMAAGYAHNACVSEAAGRPEGRVAPGHGLPHLVLLLEAMAGTDLKAREPFYEFLAREAAEEEREPLDYLLVTAHVSNRIADAIRSLEERGHRVTVVGEPLWGGGARDER</sequence>
<dbReference type="Pfam" id="PF01882">
    <property type="entry name" value="DUF58"/>
    <property type="match status" value="1"/>
</dbReference>
<evidence type="ECO:0000313" key="3">
    <source>
        <dbReference type="Proteomes" id="UP000367750"/>
    </source>
</evidence>
<name>A0A5J5G568_9BACL</name>
<reference evidence="2 3" key="1">
    <citation type="submission" date="2019-09" db="EMBL/GenBank/DDBJ databases">
        <title>Bacillus ochoae sp. nov., Paenibacillus whitsoniae sp. nov., Paenibacillus spiritus sp. nov. Isolated from the Mars Exploration Rover during spacecraft assembly.</title>
        <authorList>
            <person name="Seuylemezian A."/>
            <person name="Vaishampayan P."/>
        </authorList>
    </citation>
    <scope>NUCLEOTIDE SEQUENCE [LARGE SCALE GENOMIC DNA]</scope>
    <source>
        <strain evidence="2 3">MER_111</strain>
    </source>
</reference>
<gene>
    <name evidence="2" type="ORF">F4V43_13340</name>
</gene>
<feature type="domain" description="DUF58" evidence="1">
    <location>
        <begin position="185"/>
        <end position="301"/>
    </location>
</feature>
<protein>
    <submittedName>
        <fullName evidence="2">DUF58 domain-containing protein</fullName>
    </submittedName>
</protein>
<accession>A0A5J5G568</accession>
<keyword evidence="3" id="KW-1185">Reference proteome</keyword>
<comment type="caution">
    <text evidence="2">The sequence shown here is derived from an EMBL/GenBank/DDBJ whole genome shotgun (WGS) entry which is preliminary data.</text>
</comment>
<evidence type="ECO:0000313" key="2">
    <source>
        <dbReference type="EMBL" id="KAA9002398.1"/>
    </source>
</evidence>